<dbReference type="AlphaFoldDB" id="A0A2N9GRU9"/>
<reference evidence="1" key="1">
    <citation type="submission" date="2018-02" db="EMBL/GenBank/DDBJ databases">
        <authorList>
            <person name="Cohen D.B."/>
            <person name="Kent A.D."/>
        </authorList>
    </citation>
    <scope>NUCLEOTIDE SEQUENCE</scope>
</reference>
<name>A0A2N9GRU9_FAGSY</name>
<sequence>MVLFIVITETNIEPSHGLEELKKCVLSWKAVLLLLFSVVFDDVDCGGDPLLSLLCSTGPLFTGFPFEQTKKKKKVAATTSSFWAYLPSPIATDSVPANHISSGVPSPF</sequence>
<protein>
    <submittedName>
        <fullName evidence="1">Uncharacterized protein</fullName>
    </submittedName>
</protein>
<dbReference type="EMBL" id="OIVN01002268">
    <property type="protein sequence ID" value="SPD02139.1"/>
    <property type="molecule type" value="Genomic_DNA"/>
</dbReference>
<accession>A0A2N9GRU9</accession>
<organism evidence="1">
    <name type="scientific">Fagus sylvatica</name>
    <name type="common">Beechnut</name>
    <dbReference type="NCBI Taxonomy" id="28930"/>
    <lineage>
        <taxon>Eukaryota</taxon>
        <taxon>Viridiplantae</taxon>
        <taxon>Streptophyta</taxon>
        <taxon>Embryophyta</taxon>
        <taxon>Tracheophyta</taxon>
        <taxon>Spermatophyta</taxon>
        <taxon>Magnoliopsida</taxon>
        <taxon>eudicotyledons</taxon>
        <taxon>Gunneridae</taxon>
        <taxon>Pentapetalae</taxon>
        <taxon>rosids</taxon>
        <taxon>fabids</taxon>
        <taxon>Fagales</taxon>
        <taxon>Fagaceae</taxon>
        <taxon>Fagus</taxon>
    </lineage>
</organism>
<gene>
    <name evidence="1" type="ORF">FSB_LOCUS30021</name>
</gene>
<evidence type="ECO:0000313" key="1">
    <source>
        <dbReference type="EMBL" id="SPD02139.1"/>
    </source>
</evidence>
<proteinExistence type="predicted"/>